<dbReference type="CDD" id="cd22823">
    <property type="entry name" value="Gal_Rha_Lectin"/>
    <property type="match status" value="1"/>
</dbReference>
<dbReference type="EMBL" id="MN740789">
    <property type="protein sequence ID" value="QHU11762.1"/>
    <property type="molecule type" value="Genomic_DNA"/>
</dbReference>
<name>A0A6C0K147_9ZZZZ</name>
<evidence type="ECO:0000313" key="2">
    <source>
        <dbReference type="EMBL" id="QHU11762.1"/>
    </source>
</evidence>
<organism evidence="2">
    <name type="scientific">viral metagenome</name>
    <dbReference type="NCBI Taxonomy" id="1070528"/>
    <lineage>
        <taxon>unclassified sequences</taxon>
        <taxon>metagenomes</taxon>
        <taxon>organismal metagenomes</taxon>
    </lineage>
</organism>
<protein>
    <recommendedName>
        <fullName evidence="3">SUEL-type lectin domain-containing protein</fullName>
    </recommendedName>
</protein>
<dbReference type="Gene3D" id="2.60.120.740">
    <property type="match status" value="1"/>
</dbReference>
<feature type="region of interest" description="Disordered" evidence="1">
    <location>
        <begin position="596"/>
        <end position="649"/>
    </location>
</feature>
<proteinExistence type="predicted"/>
<accession>A0A6C0K147</accession>
<evidence type="ECO:0000256" key="1">
    <source>
        <dbReference type="SAM" id="MobiDB-lite"/>
    </source>
</evidence>
<feature type="compositionally biased region" description="Low complexity" evidence="1">
    <location>
        <begin position="596"/>
        <end position="632"/>
    </location>
</feature>
<dbReference type="AlphaFoldDB" id="A0A6C0K147"/>
<reference evidence="2" key="1">
    <citation type="journal article" date="2020" name="Nature">
        <title>Giant virus diversity and host interactions through global metagenomics.</title>
        <authorList>
            <person name="Schulz F."/>
            <person name="Roux S."/>
            <person name="Paez-Espino D."/>
            <person name="Jungbluth S."/>
            <person name="Walsh D.A."/>
            <person name="Denef V.J."/>
            <person name="McMahon K.D."/>
            <person name="Konstantinidis K.T."/>
            <person name="Eloe-Fadrosh E.A."/>
            <person name="Kyrpides N.C."/>
            <person name="Woyke T."/>
        </authorList>
    </citation>
    <scope>NUCLEOTIDE SEQUENCE</scope>
    <source>
        <strain evidence="2">GVMAG-S-1101169-75</strain>
    </source>
</reference>
<dbReference type="InterPro" id="IPR043159">
    <property type="entry name" value="Lectin_gal-bd_sf"/>
</dbReference>
<sequence>MSNSANKCENDTVTISCPNNGTISGGNINYGRWDAAGSGNAKCPGPVNTTTVKKGYGLPSKCLNQSSCTFVSSDFASDDPAPGTSKQYDVYWDCATAPGQSTPAPNTISYTFYFDVLFANKNTLDATAPTSTDAQIGSIVCDKTMMSGIQTLSCNYSRDYLCQSKSCSNWVQYNKGGNNWDRIPSGQNYANDQRWVNWNTNKSQKDCINWGGDLPNWRCSNKGNNCADKGWQGINAKYSWTCYKPKQASYWFEGNGLKATAQPTVVTYLMGNAPFTTDPNGMNNTGTYPSGAVFQVSYMIPMPSSTITAQNITDLLTTINTNSISTTSQNQNQPVAQKLIKDFCNYNGATAMSSDLCSSTCAFQTFFNNNNATQPIKMCCDINTCQQGMISYCGQTANFTSPTCTSFYAQSVDPSTKLINPTVQGALKTNCAQVATSGTNPTDVINPLDPDIQNVCGCYLPESVYTNFKNTVTKSNPDLAASMTQKQCYYPMCFNSPAALFPSHDQCPDMTFISCISNSTTNLNAGGNISNVQVQNAQVQSCAANKSTPSSTPAATVAVATGTNIPATPTPYPGVPSPTVAVPNSSSAPTIAGGFTPTPTATGTKAGGFTPTPTATTGATTTTPPTTTAGPYTPSPSPSKSGGGLCIIL</sequence>
<evidence type="ECO:0008006" key="3">
    <source>
        <dbReference type="Google" id="ProtNLM"/>
    </source>
</evidence>